<feature type="domain" description="SsuA/THI5-like" evidence="2">
    <location>
        <begin position="37"/>
        <end position="251"/>
    </location>
</feature>
<dbReference type="AlphaFoldDB" id="A0A1X6ZB02"/>
<dbReference type="InterPro" id="IPR027939">
    <property type="entry name" value="NMT1/THI5"/>
</dbReference>
<organism evidence="3 4">
    <name type="scientific">Roseivivax jejudonensis</name>
    <dbReference type="NCBI Taxonomy" id="1529041"/>
    <lineage>
        <taxon>Bacteria</taxon>
        <taxon>Pseudomonadati</taxon>
        <taxon>Pseudomonadota</taxon>
        <taxon>Alphaproteobacteria</taxon>
        <taxon>Rhodobacterales</taxon>
        <taxon>Roseobacteraceae</taxon>
        <taxon>Roseivivax</taxon>
    </lineage>
</organism>
<dbReference type="Proteomes" id="UP000193570">
    <property type="component" value="Unassembled WGS sequence"/>
</dbReference>
<evidence type="ECO:0000313" key="3">
    <source>
        <dbReference type="EMBL" id="SLN46196.1"/>
    </source>
</evidence>
<feature type="chain" id="PRO_5013049923" evidence="1">
    <location>
        <begin position="21"/>
        <end position="334"/>
    </location>
</feature>
<dbReference type="GO" id="GO:0009228">
    <property type="term" value="P:thiamine biosynthetic process"/>
    <property type="evidence" value="ECO:0007669"/>
    <property type="project" value="InterPro"/>
</dbReference>
<evidence type="ECO:0000259" key="2">
    <source>
        <dbReference type="Pfam" id="PF09084"/>
    </source>
</evidence>
<dbReference type="RefSeq" id="WP_143535101.1">
    <property type="nucleotide sequence ID" value="NZ_FWFK01000004.1"/>
</dbReference>
<accession>A0A1X6ZB02</accession>
<feature type="signal peptide" evidence="1">
    <location>
        <begin position="1"/>
        <end position="20"/>
    </location>
</feature>
<dbReference type="SUPFAM" id="SSF53850">
    <property type="entry name" value="Periplasmic binding protein-like II"/>
    <property type="match status" value="1"/>
</dbReference>
<dbReference type="PANTHER" id="PTHR31528:SF15">
    <property type="entry name" value="RIBOFLAVIN-BINDING PROTEIN RIBY"/>
    <property type="match status" value="1"/>
</dbReference>
<reference evidence="3 4" key="1">
    <citation type="submission" date="2017-03" db="EMBL/GenBank/DDBJ databases">
        <authorList>
            <person name="Afonso C.L."/>
            <person name="Miller P.J."/>
            <person name="Scott M.A."/>
            <person name="Spackman E."/>
            <person name="Goraichik I."/>
            <person name="Dimitrov K.M."/>
            <person name="Suarez D.L."/>
            <person name="Swayne D.E."/>
        </authorList>
    </citation>
    <scope>NUCLEOTIDE SEQUENCE [LARGE SCALE GENOMIC DNA]</scope>
    <source>
        <strain evidence="3 4">CECT 8625</strain>
    </source>
</reference>
<keyword evidence="4" id="KW-1185">Reference proteome</keyword>
<dbReference type="InterPro" id="IPR015168">
    <property type="entry name" value="SsuA/THI5"/>
</dbReference>
<sequence>MIRHAILGASLLFGATAVSAQTEMPFALDWKFEGPAAPYTYAIDSGLFEAQDLSVTITEGAGSLDAIPKVATGAFPVGFADINSVIRFKDQNPDAPVMPVMMVYDKPPFAVVGRISQGVSEPADLEGRTLGAPPPDGAWAQFPIFAAENDLDMDAITVEPVGFPTREPMLAGGEVDAVTGFSFSSTLNLIRLGVPEDDISVILMADHGVDLYGNAIIVNTDFAEENPEAVTGFLTAIAEGWQAAIDDPDAAIASLLERNPAADADLETRRLQLAIDANVLTDYVAENGMGNIDSERFAAAIEQTRTVYEFQNEPDPAALFDASYLPEGDVLMLE</sequence>
<dbReference type="OrthoDB" id="9815602at2"/>
<dbReference type="Gene3D" id="3.40.190.10">
    <property type="entry name" value="Periplasmic binding protein-like II"/>
    <property type="match status" value="2"/>
</dbReference>
<dbReference type="PANTHER" id="PTHR31528">
    <property type="entry name" value="4-AMINO-5-HYDROXYMETHYL-2-METHYLPYRIMIDINE PHOSPHATE SYNTHASE THI11-RELATED"/>
    <property type="match status" value="1"/>
</dbReference>
<evidence type="ECO:0000313" key="4">
    <source>
        <dbReference type="Proteomes" id="UP000193570"/>
    </source>
</evidence>
<keyword evidence="1" id="KW-0732">Signal</keyword>
<gene>
    <name evidence="3" type="ORF">ROJ8625_02230</name>
</gene>
<dbReference type="Pfam" id="PF09084">
    <property type="entry name" value="NMT1"/>
    <property type="match status" value="1"/>
</dbReference>
<proteinExistence type="predicted"/>
<protein>
    <submittedName>
        <fullName evidence="3">NMT1/THI5 like protein</fullName>
    </submittedName>
</protein>
<evidence type="ECO:0000256" key="1">
    <source>
        <dbReference type="SAM" id="SignalP"/>
    </source>
</evidence>
<name>A0A1X6ZB02_9RHOB</name>
<dbReference type="EMBL" id="FWFK01000004">
    <property type="protein sequence ID" value="SLN46196.1"/>
    <property type="molecule type" value="Genomic_DNA"/>
</dbReference>